<sequence>MTEHQYVHPSQVRGHVFFKKDEIMDQRPFTYCFTGHRNLPTGWEEEIWRRVYACLEPLLEVGVRHFGMTGALGFDTLVAKKQLDTYIAGPYSLSGDACRQEVAICCQTPSREAFLARDRHLMGGSSCCIAWFTRAVGGTAYTLCFAQSRACGCGTSWNQNGLNNIVFDCCSSKNMV</sequence>
<comment type="caution">
    <text evidence="1">The sequence shown here is derived from an EMBL/GenBank/DDBJ whole genome shotgun (WGS) entry which is preliminary data.</text>
</comment>
<protein>
    <submittedName>
        <fullName evidence="1">Uncharacterized protein</fullName>
    </submittedName>
</protein>
<dbReference type="EMBL" id="JAUDCL010000047">
    <property type="protein sequence ID" value="MDM8202575.1"/>
    <property type="molecule type" value="Genomic_DNA"/>
</dbReference>
<reference evidence="2" key="1">
    <citation type="submission" date="2023-06" db="EMBL/GenBank/DDBJ databases">
        <title>Identification and characterization of horizontal gene transfer across gut microbiota members of farm animals based on homology search.</title>
        <authorList>
            <person name="Zeman M."/>
            <person name="Kubasova T."/>
            <person name="Jahodarova E."/>
            <person name="Nykrynova M."/>
            <person name="Rychlik I."/>
        </authorList>
    </citation>
    <scope>NUCLEOTIDE SEQUENCE [LARGE SCALE GENOMIC DNA]</scope>
    <source>
        <strain evidence="2">ET340</strain>
    </source>
</reference>
<dbReference type="SUPFAM" id="SSF102405">
    <property type="entry name" value="MCP/YpsA-like"/>
    <property type="match status" value="1"/>
</dbReference>
<evidence type="ECO:0000313" key="2">
    <source>
        <dbReference type="Proteomes" id="UP001529380"/>
    </source>
</evidence>
<keyword evidence="2" id="KW-1185">Reference proteome</keyword>
<accession>A0ABT7UUJ0</accession>
<reference evidence="1 2" key="2">
    <citation type="submission" date="2023-06" db="EMBL/GenBank/DDBJ databases">
        <title>Identification and characterization of horizontal gene transfer across gut microbiota members of farm animals based on homology search.</title>
        <authorList>
            <person name="Schwarzerova J."/>
            <person name="Nykrynova M."/>
            <person name="Jureckova K."/>
            <person name="Cejkova D."/>
            <person name="Rychlik I."/>
        </authorList>
    </citation>
    <scope>NUCLEOTIDE SEQUENCE [LARGE SCALE GENOMIC DNA]</scope>
    <source>
        <strain evidence="1 2">ET340</strain>
    </source>
</reference>
<proteinExistence type="predicted"/>
<evidence type="ECO:0000313" key="1">
    <source>
        <dbReference type="EMBL" id="MDM8202575.1"/>
    </source>
</evidence>
<dbReference type="Proteomes" id="UP001529380">
    <property type="component" value="Unassembled WGS sequence"/>
</dbReference>
<organism evidence="1 2">
    <name type="scientific">Allofournierella massiliensis</name>
    <dbReference type="NCBI Taxonomy" id="1650663"/>
    <lineage>
        <taxon>Bacteria</taxon>
        <taxon>Bacillati</taxon>
        <taxon>Bacillota</taxon>
        <taxon>Clostridia</taxon>
        <taxon>Eubacteriales</taxon>
        <taxon>Oscillospiraceae</taxon>
        <taxon>Allofournierella</taxon>
    </lineage>
</organism>
<dbReference type="Gene3D" id="3.40.50.450">
    <property type="match status" value="1"/>
</dbReference>
<name>A0ABT7UUJ0_9FIRM</name>
<reference evidence="1 2" key="3">
    <citation type="submission" date="2023-06" db="EMBL/GenBank/DDBJ databases">
        <authorList>
            <person name="Zeman M."/>
            <person name="Kubasova T."/>
            <person name="Jahodarova E."/>
            <person name="Nykrynova M."/>
            <person name="Rychlik I."/>
        </authorList>
    </citation>
    <scope>NUCLEOTIDE SEQUENCE [LARGE SCALE GENOMIC DNA]</scope>
    <source>
        <strain evidence="1 2">ET340</strain>
    </source>
</reference>
<gene>
    <name evidence="1" type="ORF">QUW08_14920</name>
</gene>